<dbReference type="Proteomes" id="UP001249851">
    <property type="component" value="Unassembled WGS sequence"/>
</dbReference>
<comment type="similarity">
    <text evidence="4">Belongs to the PP2C family.</text>
</comment>
<dbReference type="GO" id="GO:0046872">
    <property type="term" value="F:metal ion binding"/>
    <property type="evidence" value="ECO:0007669"/>
    <property type="project" value="UniProtKB-KW"/>
</dbReference>
<dbReference type="InterPro" id="IPR000222">
    <property type="entry name" value="PP2C_BS"/>
</dbReference>
<accession>A0AAD9PR68</accession>
<reference evidence="6" key="2">
    <citation type="journal article" date="2023" name="Science">
        <title>Genomic signatures of disease resistance in endangered staghorn corals.</title>
        <authorList>
            <person name="Vollmer S.V."/>
            <person name="Selwyn J.D."/>
            <person name="Despard B.A."/>
            <person name="Roesel C.L."/>
        </authorList>
    </citation>
    <scope>NUCLEOTIDE SEQUENCE</scope>
    <source>
        <strain evidence="6">K2</strain>
    </source>
</reference>
<sequence length="369" mass="41499">MFWRKLSNFTQLGARPWHKVVQREDALKIALCLRRCPRCFASESALNATTLRLWSDSGGEHVPSTPFDHLGAWHSAEAKSFLHNVSLDNVGHISHTGLRETNEDSYKLVELEPDLYYFAVFDGHGGSAAVDFVSEHLHECVKHFYSHDKNLESVLTKAFLKCNRDLEEYFLFLNERDQRNTVRLCGTTATVVLLRDGTDLAVASVGDSGSLICRLGEPLPLTNPHHPAREEEEQRIKSFSGWIDWSIGAKVNGRLAMTRSIGDFHLKQFGVIATPEIEQVKVDHQTDSFIVLHTDGISSVMSDKEITDLVHTCSDAKDAANELTSCALQYGSMDNITAIVIPLRSWGKYRSQQVSKEHSLLKNIRFNCM</sequence>
<feature type="domain" description="PPM-type phosphatase" evidence="5">
    <location>
        <begin position="89"/>
        <end position="343"/>
    </location>
</feature>
<dbReference type="PROSITE" id="PS01032">
    <property type="entry name" value="PPM_1"/>
    <property type="match status" value="1"/>
</dbReference>
<name>A0AAD9PR68_ACRCE</name>
<proteinExistence type="inferred from homology"/>
<evidence type="ECO:0000256" key="3">
    <source>
        <dbReference type="ARBA" id="ARBA00022912"/>
    </source>
</evidence>
<dbReference type="PANTHER" id="PTHR47992">
    <property type="entry name" value="PROTEIN PHOSPHATASE"/>
    <property type="match status" value="1"/>
</dbReference>
<dbReference type="InterPro" id="IPR001932">
    <property type="entry name" value="PPM-type_phosphatase-like_dom"/>
</dbReference>
<dbReference type="CDD" id="cd00143">
    <property type="entry name" value="PP2Cc"/>
    <property type="match status" value="1"/>
</dbReference>
<dbReference type="SMART" id="SM00332">
    <property type="entry name" value="PP2Cc"/>
    <property type="match status" value="1"/>
</dbReference>
<evidence type="ECO:0000256" key="1">
    <source>
        <dbReference type="ARBA" id="ARBA00022723"/>
    </source>
</evidence>
<gene>
    <name evidence="6" type="ORF">P5673_032421</name>
</gene>
<organism evidence="6 7">
    <name type="scientific">Acropora cervicornis</name>
    <name type="common">Staghorn coral</name>
    <dbReference type="NCBI Taxonomy" id="6130"/>
    <lineage>
        <taxon>Eukaryota</taxon>
        <taxon>Metazoa</taxon>
        <taxon>Cnidaria</taxon>
        <taxon>Anthozoa</taxon>
        <taxon>Hexacorallia</taxon>
        <taxon>Scleractinia</taxon>
        <taxon>Astrocoeniina</taxon>
        <taxon>Acroporidae</taxon>
        <taxon>Acropora</taxon>
    </lineage>
</organism>
<keyword evidence="2 4" id="KW-0378">Hydrolase</keyword>
<evidence type="ECO:0000313" key="6">
    <source>
        <dbReference type="EMBL" id="KAK2547553.1"/>
    </source>
</evidence>
<keyword evidence="7" id="KW-1185">Reference proteome</keyword>
<dbReference type="AlphaFoldDB" id="A0AAD9PR68"/>
<evidence type="ECO:0000259" key="5">
    <source>
        <dbReference type="PROSITE" id="PS51746"/>
    </source>
</evidence>
<dbReference type="SUPFAM" id="SSF81606">
    <property type="entry name" value="PP2C-like"/>
    <property type="match status" value="1"/>
</dbReference>
<dbReference type="Pfam" id="PF00481">
    <property type="entry name" value="PP2C"/>
    <property type="match status" value="1"/>
</dbReference>
<keyword evidence="3 4" id="KW-0904">Protein phosphatase</keyword>
<dbReference type="PROSITE" id="PS51746">
    <property type="entry name" value="PPM_2"/>
    <property type="match status" value="1"/>
</dbReference>
<protein>
    <submittedName>
        <fullName evidence="6">Protein phosphatase 1K</fullName>
    </submittedName>
</protein>
<evidence type="ECO:0000256" key="2">
    <source>
        <dbReference type="ARBA" id="ARBA00022801"/>
    </source>
</evidence>
<comment type="caution">
    <text evidence="6">The sequence shown here is derived from an EMBL/GenBank/DDBJ whole genome shotgun (WGS) entry which is preliminary data.</text>
</comment>
<dbReference type="SMART" id="SM00331">
    <property type="entry name" value="PP2C_SIG"/>
    <property type="match status" value="1"/>
</dbReference>
<dbReference type="InterPro" id="IPR015655">
    <property type="entry name" value="PP2C"/>
</dbReference>
<dbReference type="Gene3D" id="3.60.40.10">
    <property type="entry name" value="PPM-type phosphatase domain"/>
    <property type="match status" value="1"/>
</dbReference>
<dbReference type="InterPro" id="IPR036457">
    <property type="entry name" value="PPM-type-like_dom_sf"/>
</dbReference>
<reference evidence="6" key="1">
    <citation type="journal article" date="2023" name="G3 (Bethesda)">
        <title>Whole genome assembly and annotation of the endangered Caribbean coral Acropora cervicornis.</title>
        <authorList>
            <person name="Selwyn J.D."/>
            <person name="Vollmer S.V."/>
        </authorList>
    </citation>
    <scope>NUCLEOTIDE SEQUENCE</scope>
    <source>
        <strain evidence="6">K2</strain>
    </source>
</reference>
<evidence type="ECO:0000313" key="7">
    <source>
        <dbReference type="Proteomes" id="UP001249851"/>
    </source>
</evidence>
<dbReference type="GO" id="GO:0004722">
    <property type="term" value="F:protein serine/threonine phosphatase activity"/>
    <property type="evidence" value="ECO:0007669"/>
    <property type="project" value="InterPro"/>
</dbReference>
<evidence type="ECO:0000256" key="4">
    <source>
        <dbReference type="RuleBase" id="RU003465"/>
    </source>
</evidence>
<keyword evidence="1" id="KW-0479">Metal-binding</keyword>
<dbReference type="EMBL" id="JARQWQ010000178">
    <property type="protein sequence ID" value="KAK2547553.1"/>
    <property type="molecule type" value="Genomic_DNA"/>
</dbReference>